<dbReference type="Proteomes" id="UP000887540">
    <property type="component" value="Unplaced"/>
</dbReference>
<name>A0A914C9Z5_9BILA</name>
<accession>A0A914C9Z5</accession>
<protein>
    <submittedName>
        <fullName evidence="2">Uncharacterized protein</fullName>
    </submittedName>
</protein>
<evidence type="ECO:0000313" key="1">
    <source>
        <dbReference type="Proteomes" id="UP000887540"/>
    </source>
</evidence>
<keyword evidence="1" id="KW-1185">Reference proteome</keyword>
<reference evidence="2" key="1">
    <citation type="submission" date="2022-11" db="UniProtKB">
        <authorList>
            <consortium name="WormBaseParasite"/>
        </authorList>
    </citation>
    <scope>IDENTIFICATION</scope>
</reference>
<sequence length="140" mass="15654">MPPTGTYSNYHPFAHLSDFCVPVNFDNSATYFGAAAVYANSYPSHNFGIKAEQASCSTTLLNDAITSYTNLDEGKENINPMRSRSTSLGAKEEKESEVCRIVLNPWNKKTNDSTKNFAQYANNIVNSYHHEQKPPADPYY</sequence>
<proteinExistence type="predicted"/>
<organism evidence="1 2">
    <name type="scientific">Acrobeloides nanus</name>
    <dbReference type="NCBI Taxonomy" id="290746"/>
    <lineage>
        <taxon>Eukaryota</taxon>
        <taxon>Metazoa</taxon>
        <taxon>Ecdysozoa</taxon>
        <taxon>Nematoda</taxon>
        <taxon>Chromadorea</taxon>
        <taxon>Rhabditida</taxon>
        <taxon>Tylenchina</taxon>
        <taxon>Cephalobomorpha</taxon>
        <taxon>Cephaloboidea</taxon>
        <taxon>Cephalobidae</taxon>
        <taxon>Acrobeloides</taxon>
    </lineage>
</organism>
<dbReference type="AlphaFoldDB" id="A0A914C9Z5"/>
<evidence type="ECO:0000313" key="2">
    <source>
        <dbReference type="WBParaSite" id="ACRNAN_Path_691.g2587.t1"/>
    </source>
</evidence>
<dbReference type="WBParaSite" id="ACRNAN_Path_691.g2587.t1">
    <property type="protein sequence ID" value="ACRNAN_Path_691.g2587.t1"/>
    <property type="gene ID" value="ACRNAN_Path_691.g2587"/>
</dbReference>